<dbReference type="PANTHER" id="PTHR43798">
    <property type="entry name" value="MONOACYLGLYCEROL LIPASE"/>
    <property type="match status" value="1"/>
</dbReference>
<keyword evidence="1" id="KW-0378">Hydrolase</keyword>
<dbReference type="Proteomes" id="UP000199455">
    <property type="component" value="Unassembled WGS sequence"/>
</dbReference>
<feature type="signal peptide" evidence="2">
    <location>
        <begin position="1"/>
        <end position="26"/>
    </location>
</feature>
<dbReference type="InterPro" id="IPR050266">
    <property type="entry name" value="AB_hydrolase_sf"/>
</dbReference>
<dbReference type="PRINTS" id="PR00111">
    <property type="entry name" value="ABHYDROLASE"/>
</dbReference>
<dbReference type="SUPFAM" id="SSF53474">
    <property type="entry name" value="alpha/beta-Hydrolases"/>
    <property type="match status" value="1"/>
</dbReference>
<evidence type="ECO:0000313" key="5">
    <source>
        <dbReference type="Proteomes" id="UP000199455"/>
    </source>
</evidence>
<dbReference type="EMBL" id="FMZH01000005">
    <property type="protein sequence ID" value="SDD35235.1"/>
    <property type="molecule type" value="Genomic_DNA"/>
</dbReference>
<evidence type="ECO:0000256" key="1">
    <source>
        <dbReference type="ARBA" id="ARBA00022801"/>
    </source>
</evidence>
<evidence type="ECO:0000256" key="2">
    <source>
        <dbReference type="SAM" id="SignalP"/>
    </source>
</evidence>
<keyword evidence="5" id="KW-1185">Reference proteome</keyword>
<keyword evidence="2" id="KW-0732">Signal</keyword>
<dbReference type="InterPro" id="IPR000073">
    <property type="entry name" value="AB_hydrolase_1"/>
</dbReference>
<sequence>MIKIPYCFKRLFLTFAALFTLFNATAQYILTGSIKDTQQHPISYCSIGIKNSRVATVAGEDGSFKLVIPDSLAGSSVTFSAIGFMDRQVQQNELKPGIVVTLKEKIFDMAEVLIKGTKLKERIVGQQSRPMITFSKMFDKNVPSIEQGNIFEIYNRTVLKAYNFYIMPSSRFSAITLKLNVYTVKNNLPDSNVLRKNITYRTTTTGWQHIDLAAHQLNFDGLDKIAVTLQLVTYVPDSSNNFVFGVSAKKTVAKDLLFRYQSQGNWESNAGTFIANLDLKYSKEADKPGLAEKPLTVEKPEITALTNYYRYKQAAQQSGYGKNKNGKYIDLGDARIYTEEYGKGEPLVLLHGNNGSIADFYQQIPVFAKHFRVIAIDTRGQGRSTDLSSGAYSYDGFANDLYKVLTAMELKKVNIVGWSDGGNTALSFNITHPELVNNIVTIGSNLDPSGVADSLLTAFSNQLKAQSPPKNSHLISLILEQPHITTKQLQQIANPVLVIAGSDDVIKPAHTRLIAANISKSQLQIIPNATHYVPFEKPDDLNKVILDFLSPPINK</sequence>
<dbReference type="GO" id="GO:0016020">
    <property type="term" value="C:membrane"/>
    <property type="evidence" value="ECO:0007669"/>
    <property type="project" value="TreeGrafter"/>
</dbReference>
<organism evidence="4 5">
    <name type="scientific">Pedobacter soli</name>
    <dbReference type="NCBI Taxonomy" id="390242"/>
    <lineage>
        <taxon>Bacteria</taxon>
        <taxon>Pseudomonadati</taxon>
        <taxon>Bacteroidota</taxon>
        <taxon>Sphingobacteriia</taxon>
        <taxon>Sphingobacteriales</taxon>
        <taxon>Sphingobacteriaceae</taxon>
        <taxon>Pedobacter</taxon>
    </lineage>
</organism>
<name>A0A1G6U3V4_9SPHI</name>
<feature type="domain" description="AB hydrolase-1" evidence="3">
    <location>
        <begin position="346"/>
        <end position="449"/>
    </location>
</feature>
<dbReference type="SUPFAM" id="SSF49464">
    <property type="entry name" value="Carboxypeptidase regulatory domain-like"/>
    <property type="match status" value="1"/>
</dbReference>
<dbReference type="Pfam" id="PF00561">
    <property type="entry name" value="Abhydrolase_1"/>
    <property type="match status" value="1"/>
</dbReference>
<evidence type="ECO:0000313" key="4">
    <source>
        <dbReference type="EMBL" id="SDD35235.1"/>
    </source>
</evidence>
<gene>
    <name evidence="4" type="ORF">SAMN04488024_105205</name>
</gene>
<accession>A0A1G6U3V4</accession>
<feature type="chain" id="PRO_5011574316" evidence="2">
    <location>
        <begin position="27"/>
        <end position="555"/>
    </location>
</feature>
<dbReference type="InterPro" id="IPR008969">
    <property type="entry name" value="CarboxyPept-like_regulatory"/>
</dbReference>
<reference evidence="5" key="1">
    <citation type="submission" date="2016-10" db="EMBL/GenBank/DDBJ databases">
        <authorList>
            <person name="Varghese N."/>
            <person name="Submissions S."/>
        </authorList>
    </citation>
    <scope>NUCLEOTIDE SEQUENCE [LARGE SCALE GENOMIC DNA]</scope>
    <source>
        <strain evidence="5">DSM 18609</strain>
    </source>
</reference>
<dbReference type="AlphaFoldDB" id="A0A1G6U3V4"/>
<dbReference type="GO" id="GO:0016787">
    <property type="term" value="F:hydrolase activity"/>
    <property type="evidence" value="ECO:0007669"/>
    <property type="project" value="UniProtKB-KW"/>
</dbReference>
<dbReference type="STRING" id="390242.SAMN04488024_105205"/>
<protein>
    <submittedName>
        <fullName evidence="4">Pimeloyl-ACP methyl ester carboxylesterase</fullName>
    </submittedName>
</protein>
<dbReference type="RefSeq" id="WP_090769148.1">
    <property type="nucleotide sequence ID" value="NZ_FMZH01000005.1"/>
</dbReference>
<proteinExistence type="predicted"/>
<dbReference type="Gene3D" id="3.40.50.1820">
    <property type="entry name" value="alpha/beta hydrolase"/>
    <property type="match status" value="2"/>
</dbReference>
<evidence type="ECO:0000259" key="3">
    <source>
        <dbReference type="Pfam" id="PF00561"/>
    </source>
</evidence>
<dbReference type="PANTHER" id="PTHR43798:SF31">
    <property type="entry name" value="AB HYDROLASE SUPERFAMILY PROTEIN YCLE"/>
    <property type="match status" value="1"/>
</dbReference>
<dbReference type="InterPro" id="IPR029058">
    <property type="entry name" value="AB_hydrolase_fold"/>
</dbReference>